<organism evidence="1 2">
    <name type="scientific">Photobacterium indicum</name>
    <dbReference type="NCBI Taxonomy" id="81447"/>
    <lineage>
        <taxon>Bacteria</taxon>
        <taxon>Pseudomonadati</taxon>
        <taxon>Pseudomonadota</taxon>
        <taxon>Gammaproteobacteria</taxon>
        <taxon>Vibrionales</taxon>
        <taxon>Vibrionaceae</taxon>
        <taxon>Photobacterium</taxon>
    </lineage>
</organism>
<gene>
    <name evidence="1" type="ORF">C9J47_22305</name>
</gene>
<evidence type="ECO:0000313" key="1">
    <source>
        <dbReference type="EMBL" id="PSV43603.1"/>
    </source>
</evidence>
<comment type="caution">
    <text evidence="1">The sequence shown here is derived from an EMBL/GenBank/DDBJ whole genome shotgun (WGS) entry which is preliminary data.</text>
</comment>
<reference evidence="1 2" key="1">
    <citation type="submission" date="2018-03" db="EMBL/GenBank/DDBJ databases">
        <title>Whole genome sequencing of Histamine producing bacteria.</title>
        <authorList>
            <person name="Butler K."/>
        </authorList>
    </citation>
    <scope>NUCLEOTIDE SEQUENCE [LARGE SCALE GENOMIC DNA]</scope>
    <source>
        <strain evidence="1 2">ATCC 19614</strain>
    </source>
</reference>
<dbReference type="Proteomes" id="UP000241803">
    <property type="component" value="Unassembled WGS sequence"/>
</dbReference>
<dbReference type="AlphaFoldDB" id="A0A2T3L3C4"/>
<accession>A0A2T3L3C4</accession>
<name>A0A2T3L3C4_9GAMM</name>
<dbReference type="EMBL" id="PYOC01000012">
    <property type="protein sequence ID" value="PSV43603.1"/>
    <property type="molecule type" value="Genomic_DNA"/>
</dbReference>
<sequence length="159" mass="18015">MKQSIITMEIMNNALECIARDFPDANNNGLTKSARATKSSPLDDKNDKEILRQVQTAFEWTEQAVYFCGVYRTFSKTATSSYGLKHTIEWWGKANGLEPYVCNMAAIVAFYIHPKVKIKLIGNSCNPITNIKTSRIGNPANEYTKDSLMRCGNSYFNYF</sequence>
<proteinExistence type="predicted"/>
<keyword evidence="2" id="KW-1185">Reference proteome</keyword>
<protein>
    <submittedName>
        <fullName evidence="1">Uncharacterized protein</fullName>
    </submittedName>
</protein>
<dbReference type="RefSeq" id="WP_107255475.1">
    <property type="nucleotide sequence ID" value="NZ_PYOC01000012.1"/>
</dbReference>
<evidence type="ECO:0000313" key="2">
    <source>
        <dbReference type="Proteomes" id="UP000241803"/>
    </source>
</evidence>